<evidence type="ECO:0000313" key="1">
    <source>
        <dbReference type="EMBL" id="OTF69820.1"/>
    </source>
</evidence>
<dbReference type="EMBL" id="MUJZ01068676">
    <property type="protein sequence ID" value="OTF69820.1"/>
    <property type="molecule type" value="Genomic_DNA"/>
</dbReference>
<dbReference type="Proteomes" id="UP000194236">
    <property type="component" value="Unassembled WGS sequence"/>
</dbReference>
<proteinExistence type="predicted"/>
<protein>
    <submittedName>
        <fullName evidence="1">Uncharacterized protein</fullName>
    </submittedName>
</protein>
<comment type="caution">
    <text evidence="1">The sequence shown here is derived from an EMBL/GenBank/DDBJ whole genome shotgun (WGS) entry which is preliminary data.</text>
</comment>
<accession>A0A1Y3AN18</accession>
<name>A0A1Y3AN18_EURMA</name>
<dbReference type="AlphaFoldDB" id="A0A1Y3AN18"/>
<keyword evidence="2" id="KW-1185">Reference proteome</keyword>
<dbReference type="OrthoDB" id="6511049at2759"/>
<sequence length="814" mass="94065">MDNHDDQSVSSSLVNINSLSDLMKNTFYLNTDININEIKRLLMNIVPSINKYKFEQFPHVIILRLLHLFGPFENLTEDGEIKCQISSDKLFKHIIVVSSRFHSNLIVHENCEVDDLILLERLAYNANNAVDLTVEYDPMTNESSQTSVSLPSDDDMDSPIANGRIMDIYPNEDSPPTEDNEEVQSVESMILEGELNSDYIIDKDETEKKIETILDGINNDLKEKFSLDRILRTNFYNNLIEDKHIELTLLSQLQYPINSAQQNRFVNIVGIIRRHDNHQLIIYDESIENFEIRIENRGIDYYKSSTSIVPLANNNVNLGKNYPPLKPGNIVCIHQLCLTANNKNICAHSDQIIVIEMNGENDRITTNDNRKICIDEMKRIVELYCHHINELLCFKTRNVKNMDNKSCFSTNLIGLFAAKFPSSDRPVTEIYLLIPTPIKYPASIKENISFITEQIKDSSMNNNNPQHYNESFIRNLKNNNQIIRVSVWENHRQTLDSIVHLDVVILYGVNIRKDNVQDGYYFYTLSNGFIFGRRLVQIKSHTLIDDYLRKLFNTFMKNFSRNIAREQDDNMATQMMTNLDSSILSRLGPDAKQIILKMKDDGIMIPKEQLWKLANIKKNIFCHIKNYRTLFESLVNVDIAKKIDSFSELIQLSSTSDGDDDDDDELQAAANIFRIPARLIDYQFEDKYGFDFYNMAHLRQNQMKIVCTSKSCDFNAPFMSFFLPKTYDYMALSNDSCIDNRTLICQKCGETLAAYLFIEFYLEDDYGNHLTATLSSPEIEELIHCTNKQLICTDPQSTDILNAMNYIFKTLCPI</sequence>
<feature type="non-terminal residue" evidence="1">
    <location>
        <position position="814"/>
    </location>
</feature>
<gene>
    <name evidence="1" type="ORF">BLA29_000886</name>
</gene>
<organism evidence="1 2">
    <name type="scientific">Euroglyphus maynei</name>
    <name type="common">Mayne's house dust mite</name>
    <dbReference type="NCBI Taxonomy" id="6958"/>
    <lineage>
        <taxon>Eukaryota</taxon>
        <taxon>Metazoa</taxon>
        <taxon>Ecdysozoa</taxon>
        <taxon>Arthropoda</taxon>
        <taxon>Chelicerata</taxon>
        <taxon>Arachnida</taxon>
        <taxon>Acari</taxon>
        <taxon>Acariformes</taxon>
        <taxon>Sarcoptiformes</taxon>
        <taxon>Astigmata</taxon>
        <taxon>Psoroptidia</taxon>
        <taxon>Analgoidea</taxon>
        <taxon>Pyroglyphidae</taxon>
        <taxon>Pyroglyphinae</taxon>
        <taxon>Euroglyphus</taxon>
    </lineage>
</organism>
<reference evidence="1 2" key="1">
    <citation type="submission" date="2017-03" db="EMBL/GenBank/DDBJ databases">
        <title>Genome Survey of Euroglyphus maynei.</title>
        <authorList>
            <person name="Arlian L.G."/>
            <person name="Morgan M.S."/>
            <person name="Rider S.D."/>
        </authorList>
    </citation>
    <scope>NUCLEOTIDE SEQUENCE [LARGE SCALE GENOMIC DNA]</scope>
    <source>
        <strain evidence="1">Arlian Lab</strain>
        <tissue evidence="1">Whole body</tissue>
    </source>
</reference>
<evidence type="ECO:0000313" key="2">
    <source>
        <dbReference type="Proteomes" id="UP000194236"/>
    </source>
</evidence>